<keyword evidence="12" id="KW-0813">Transport</keyword>
<gene>
    <name evidence="12" type="primary">fluC</name>
    <name evidence="12" type="synonym">crcB</name>
    <name evidence="13" type="ORF">SAMN05444336_107125</name>
</gene>
<sequence>MRGAQGGRARAPLDVARALAHQPAMTYVFVALGGALGATLRFLFSGWALRTLGTGFPWGTFGVNVIGAFLMGLAAVVLMERAPGAWARFAPLVMTGVLGGFTTFSAFSLDALYLLERGRMGVAASYMLGSVAASVFALWAGLSLGRAVFGEG</sequence>
<evidence type="ECO:0000256" key="9">
    <source>
        <dbReference type="ARBA" id="ARBA00023303"/>
    </source>
</evidence>
<comment type="function">
    <text evidence="12">Fluoride-specific ion channel. Important for reducing fluoride concentration in the cell, thus reducing its toxicity.</text>
</comment>
<dbReference type="GO" id="GO:0062054">
    <property type="term" value="F:fluoride channel activity"/>
    <property type="evidence" value="ECO:0007669"/>
    <property type="project" value="UniProtKB-UniRule"/>
</dbReference>
<dbReference type="STRING" id="356660.SAMN05444336_107125"/>
<keyword evidence="12" id="KW-0479">Metal-binding</keyword>
<feature type="transmembrane region" description="Helical" evidence="12">
    <location>
        <begin position="56"/>
        <end position="77"/>
    </location>
</feature>
<dbReference type="AlphaFoldDB" id="A0A1H3D6N9"/>
<evidence type="ECO:0000313" key="13">
    <source>
        <dbReference type="EMBL" id="SDX62172.1"/>
    </source>
</evidence>
<dbReference type="InterPro" id="IPR003691">
    <property type="entry name" value="FluC"/>
</dbReference>
<feature type="transmembrane region" description="Helical" evidence="12">
    <location>
        <begin position="24"/>
        <end position="44"/>
    </location>
</feature>
<comment type="similarity">
    <text evidence="10 12">Belongs to the fluoride channel Fluc/FEX (TC 1.A.43) family.</text>
</comment>
<keyword evidence="4 12" id="KW-0812">Transmembrane</keyword>
<evidence type="ECO:0000256" key="1">
    <source>
        <dbReference type="ARBA" id="ARBA00004651"/>
    </source>
</evidence>
<dbReference type="PANTHER" id="PTHR28259:SF1">
    <property type="entry name" value="FLUORIDE EXPORT PROTEIN 1-RELATED"/>
    <property type="match status" value="1"/>
</dbReference>
<keyword evidence="7 12" id="KW-0406">Ion transport</keyword>
<protein>
    <recommendedName>
        <fullName evidence="12">Fluoride-specific ion channel FluC</fullName>
    </recommendedName>
</protein>
<dbReference type="GO" id="GO:0046872">
    <property type="term" value="F:metal ion binding"/>
    <property type="evidence" value="ECO:0007669"/>
    <property type="project" value="UniProtKB-KW"/>
</dbReference>
<keyword evidence="8 12" id="KW-0472">Membrane</keyword>
<dbReference type="GO" id="GO:0005886">
    <property type="term" value="C:plasma membrane"/>
    <property type="evidence" value="ECO:0007669"/>
    <property type="project" value="UniProtKB-SubCell"/>
</dbReference>
<evidence type="ECO:0000256" key="8">
    <source>
        <dbReference type="ARBA" id="ARBA00023136"/>
    </source>
</evidence>
<dbReference type="Proteomes" id="UP000199118">
    <property type="component" value="Unassembled WGS sequence"/>
</dbReference>
<evidence type="ECO:0000256" key="11">
    <source>
        <dbReference type="ARBA" id="ARBA00035585"/>
    </source>
</evidence>
<dbReference type="EMBL" id="FNMZ01000007">
    <property type="protein sequence ID" value="SDX62172.1"/>
    <property type="molecule type" value="Genomic_DNA"/>
</dbReference>
<evidence type="ECO:0000256" key="10">
    <source>
        <dbReference type="ARBA" id="ARBA00035120"/>
    </source>
</evidence>
<keyword evidence="3" id="KW-0997">Cell inner membrane</keyword>
<accession>A0A1H3D6N9</accession>
<keyword evidence="14" id="KW-1185">Reference proteome</keyword>
<evidence type="ECO:0000256" key="7">
    <source>
        <dbReference type="ARBA" id="ARBA00023065"/>
    </source>
</evidence>
<feature type="transmembrane region" description="Helical" evidence="12">
    <location>
        <begin position="89"/>
        <end position="115"/>
    </location>
</feature>
<evidence type="ECO:0000256" key="6">
    <source>
        <dbReference type="ARBA" id="ARBA00023053"/>
    </source>
</evidence>
<evidence type="ECO:0000256" key="3">
    <source>
        <dbReference type="ARBA" id="ARBA00022519"/>
    </source>
</evidence>
<dbReference type="PANTHER" id="PTHR28259">
    <property type="entry name" value="FLUORIDE EXPORT PROTEIN 1-RELATED"/>
    <property type="match status" value="1"/>
</dbReference>
<comment type="activity regulation">
    <text evidence="12">Na(+) is not transported, but it plays an essential structural role and its presence is essential for fluoride channel function.</text>
</comment>
<proteinExistence type="inferred from homology"/>
<dbReference type="NCBIfam" id="TIGR00494">
    <property type="entry name" value="crcB"/>
    <property type="match status" value="1"/>
</dbReference>
<evidence type="ECO:0000313" key="14">
    <source>
        <dbReference type="Proteomes" id="UP000199118"/>
    </source>
</evidence>
<evidence type="ECO:0000256" key="12">
    <source>
        <dbReference type="HAMAP-Rule" id="MF_00454"/>
    </source>
</evidence>
<keyword evidence="5 12" id="KW-1133">Transmembrane helix</keyword>
<feature type="binding site" evidence="12">
    <location>
        <position position="99"/>
    </location>
    <ligand>
        <name>Na(+)</name>
        <dbReference type="ChEBI" id="CHEBI:29101"/>
        <note>structural</note>
    </ligand>
</feature>
<reference evidence="13 14" key="1">
    <citation type="submission" date="2016-10" db="EMBL/GenBank/DDBJ databases">
        <authorList>
            <person name="de Groot N.N."/>
        </authorList>
    </citation>
    <scope>NUCLEOTIDE SEQUENCE [LARGE SCALE GENOMIC DNA]</scope>
    <source>
        <strain evidence="13 14">DSM 17890</strain>
    </source>
</reference>
<name>A0A1H3D6N9_9RHOB</name>
<comment type="subcellular location">
    <subcellularLocation>
        <location evidence="1 12">Cell membrane</location>
        <topology evidence="1 12">Multi-pass membrane protein</topology>
    </subcellularLocation>
</comment>
<dbReference type="GO" id="GO:0140114">
    <property type="term" value="P:cellular detoxification of fluoride"/>
    <property type="evidence" value="ECO:0007669"/>
    <property type="project" value="UniProtKB-UniRule"/>
</dbReference>
<feature type="binding site" evidence="12">
    <location>
        <position position="102"/>
    </location>
    <ligand>
        <name>Na(+)</name>
        <dbReference type="ChEBI" id="CHEBI:29101"/>
        <note>structural</note>
    </ligand>
</feature>
<evidence type="ECO:0000256" key="4">
    <source>
        <dbReference type="ARBA" id="ARBA00022692"/>
    </source>
</evidence>
<dbReference type="Pfam" id="PF02537">
    <property type="entry name" value="CRCB"/>
    <property type="match status" value="1"/>
</dbReference>
<keyword evidence="2 12" id="KW-1003">Cell membrane</keyword>
<evidence type="ECO:0000256" key="2">
    <source>
        <dbReference type="ARBA" id="ARBA00022475"/>
    </source>
</evidence>
<comment type="catalytic activity">
    <reaction evidence="11">
        <text>fluoride(in) = fluoride(out)</text>
        <dbReference type="Rhea" id="RHEA:76159"/>
        <dbReference type="ChEBI" id="CHEBI:17051"/>
    </reaction>
    <physiologicalReaction direction="left-to-right" evidence="11">
        <dbReference type="Rhea" id="RHEA:76160"/>
    </physiologicalReaction>
</comment>
<keyword evidence="6 12" id="KW-0915">Sodium</keyword>
<feature type="transmembrane region" description="Helical" evidence="12">
    <location>
        <begin position="127"/>
        <end position="149"/>
    </location>
</feature>
<keyword evidence="9 12" id="KW-0407">Ion channel</keyword>
<organism evidence="13 14">
    <name type="scientific">Albimonas donghaensis</name>
    <dbReference type="NCBI Taxonomy" id="356660"/>
    <lineage>
        <taxon>Bacteria</taxon>
        <taxon>Pseudomonadati</taxon>
        <taxon>Pseudomonadota</taxon>
        <taxon>Alphaproteobacteria</taxon>
        <taxon>Rhodobacterales</taxon>
        <taxon>Paracoccaceae</taxon>
        <taxon>Albimonas</taxon>
    </lineage>
</organism>
<evidence type="ECO:0000256" key="5">
    <source>
        <dbReference type="ARBA" id="ARBA00022989"/>
    </source>
</evidence>
<dbReference type="HAMAP" id="MF_00454">
    <property type="entry name" value="FluC"/>
    <property type="match status" value="1"/>
</dbReference>